<dbReference type="PROSITE" id="PS00371">
    <property type="entry name" value="PTS_EIIA_TYPE_1_HIS"/>
    <property type="match status" value="1"/>
</dbReference>
<dbReference type="PANTHER" id="PTHR45008">
    <property type="entry name" value="PTS SYSTEM GLUCOSE-SPECIFIC EIIA COMPONENT"/>
    <property type="match status" value="1"/>
</dbReference>
<evidence type="ECO:0000256" key="1">
    <source>
        <dbReference type="ARBA" id="ARBA00004496"/>
    </source>
</evidence>
<dbReference type="NCBIfam" id="TIGR00830">
    <property type="entry name" value="PTBA"/>
    <property type="match status" value="1"/>
</dbReference>
<dbReference type="RefSeq" id="WP_307407127.1">
    <property type="nucleotide sequence ID" value="NZ_JAUSUR010000002.1"/>
</dbReference>
<evidence type="ECO:0000256" key="6">
    <source>
        <dbReference type="ARBA" id="ARBA00022777"/>
    </source>
</evidence>
<keyword evidence="4" id="KW-0808">Transferase</keyword>
<comment type="caution">
    <text evidence="8">The sequence shown here is derived from an EMBL/GenBank/DDBJ whole genome shotgun (WGS) entry which is preliminary data.</text>
</comment>
<accession>A0ABU0E299</accession>
<dbReference type="SUPFAM" id="SSF51261">
    <property type="entry name" value="Duplicated hybrid motif"/>
    <property type="match status" value="1"/>
</dbReference>
<keyword evidence="9" id="KW-1185">Reference proteome</keyword>
<dbReference type="PROSITE" id="PS51093">
    <property type="entry name" value="PTS_EIIA_TYPE_1"/>
    <property type="match status" value="1"/>
</dbReference>
<evidence type="ECO:0000256" key="4">
    <source>
        <dbReference type="ARBA" id="ARBA00022679"/>
    </source>
</evidence>
<keyword evidence="5" id="KW-0598">Phosphotransferase system</keyword>
<evidence type="ECO:0000256" key="5">
    <source>
        <dbReference type="ARBA" id="ARBA00022683"/>
    </source>
</evidence>
<dbReference type="Gene3D" id="2.70.70.10">
    <property type="entry name" value="Glucose Permease (Domain IIA)"/>
    <property type="match status" value="1"/>
</dbReference>
<proteinExistence type="predicted"/>
<evidence type="ECO:0000259" key="7">
    <source>
        <dbReference type="PROSITE" id="PS51093"/>
    </source>
</evidence>
<keyword evidence="2" id="KW-0813">Transport</keyword>
<evidence type="ECO:0000256" key="2">
    <source>
        <dbReference type="ARBA" id="ARBA00022448"/>
    </source>
</evidence>
<reference evidence="8 9" key="1">
    <citation type="submission" date="2023-07" db="EMBL/GenBank/DDBJ databases">
        <title>Genomic Encyclopedia of Type Strains, Phase IV (KMG-IV): sequencing the most valuable type-strain genomes for metagenomic binning, comparative biology and taxonomic classification.</title>
        <authorList>
            <person name="Goeker M."/>
        </authorList>
    </citation>
    <scope>NUCLEOTIDE SEQUENCE [LARGE SCALE GENOMIC DNA]</scope>
    <source>
        <strain evidence="8 9">DSM 16784</strain>
    </source>
</reference>
<dbReference type="Proteomes" id="UP001230220">
    <property type="component" value="Unassembled WGS sequence"/>
</dbReference>
<comment type="subcellular location">
    <subcellularLocation>
        <location evidence="1">Cytoplasm</location>
    </subcellularLocation>
</comment>
<dbReference type="EMBL" id="JAUSUR010000002">
    <property type="protein sequence ID" value="MDQ0360889.1"/>
    <property type="molecule type" value="Genomic_DNA"/>
</dbReference>
<gene>
    <name evidence="8" type="ORF">J2S15_001634</name>
</gene>
<evidence type="ECO:0000313" key="9">
    <source>
        <dbReference type="Proteomes" id="UP001230220"/>
    </source>
</evidence>
<name>A0ABU0E299_9FIRM</name>
<evidence type="ECO:0000313" key="8">
    <source>
        <dbReference type="EMBL" id="MDQ0360889.1"/>
    </source>
</evidence>
<dbReference type="InterPro" id="IPR011055">
    <property type="entry name" value="Dup_hybrid_motif"/>
</dbReference>
<keyword evidence="3" id="KW-0762">Sugar transport</keyword>
<keyword evidence="6" id="KW-0418">Kinase</keyword>
<dbReference type="InterPro" id="IPR050890">
    <property type="entry name" value="PTS_EIIA_component"/>
</dbReference>
<evidence type="ECO:0000256" key="3">
    <source>
        <dbReference type="ARBA" id="ARBA00022597"/>
    </source>
</evidence>
<organism evidence="8 9">
    <name type="scientific">Breznakia pachnodae</name>
    <dbReference type="NCBI Taxonomy" id="265178"/>
    <lineage>
        <taxon>Bacteria</taxon>
        <taxon>Bacillati</taxon>
        <taxon>Bacillota</taxon>
        <taxon>Erysipelotrichia</taxon>
        <taxon>Erysipelotrichales</taxon>
        <taxon>Erysipelotrichaceae</taxon>
        <taxon>Breznakia</taxon>
    </lineage>
</organism>
<dbReference type="InterPro" id="IPR001127">
    <property type="entry name" value="PTS_EIIA_1_perm"/>
</dbReference>
<feature type="domain" description="PTS EIIA type-1" evidence="7">
    <location>
        <begin position="26"/>
        <end position="130"/>
    </location>
</feature>
<dbReference type="PANTHER" id="PTHR45008:SF1">
    <property type="entry name" value="PTS SYSTEM GLUCOSE-SPECIFIC EIIA COMPONENT"/>
    <property type="match status" value="1"/>
</dbReference>
<protein>
    <submittedName>
        <fullName evidence="8">Glucose-specific phosphotransferase system IIA component</fullName>
    </submittedName>
</protein>
<sequence>MFFKKERQFAFSPVSGKVINLEDVNDDVFSKKMMGEGVAIIPDEMQIVSPFNCTVTAVLDSNHAIGLTTDDGIEVIVHVGLDTVNLKGRGFKCFVNEGDIVKVGDQLLAFDKDVIEAEGYDTITMLVVSNTNSKQIVIMENLDLAKAGQTKIIEFI</sequence>
<dbReference type="Pfam" id="PF00358">
    <property type="entry name" value="PTS_EIIA_1"/>
    <property type="match status" value="1"/>
</dbReference>